<keyword evidence="4" id="KW-1133">Transmembrane helix</keyword>
<evidence type="ECO:0000313" key="5">
    <source>
        <dbReference type="EMBL" id="MFB2897725.1"/>
    </source>
</evidence>
<dbReference type="InterPro" id="IPR011990">
    <property type="entry name" value="TPR-like_helical_dom_sf"/>
</dbReference>
<keyword evidence="1" id="KW-0677">Repeat</keyword>
<dbReference type="RefSeq" id="WP_413267336.1">
    <property type="nucleotide sequence ID" value="NZ_JBHFNR010000263.1"/>
</dbReference>
<dbReference type="PROSITE" id="PS50005">
    <property type="entry name" value="TPR"/>
    <property type="match status" value="3"/>
</dbReference>
<evidence type="ECO:0000313" key="6">
    <source>
        <dbReference type="Proteomes" id="UP001576784"/>
    </source>
</evidence>
<dbReference type="Proteomes" id="UP001576784">
    <property type="component" value="Unassembled WGS sequence"/>
</dbReference>
<dbReference type="InterPro" id="IPR050498">
    <property type="entry name" value="Ycf3"/>
</dbReference>
<keyword evidence="2 3" id="KW-0802">TPR repeat</keyword>
<feature type="repeat" description="TPR" evidence="3">
    <location>
        <begin position="125"/>
        <end position="158"/>
    </location>
</feature>
<dbReference type="PANTHER" id="PTHR44858">
    <property type="entry name" value="TETRATRICOPEPTIDE REPEAT PROTEIN 6"/>
    <property type="match status" value="1"/>
</dbReference>
<reference evidence="5 6" key="1">
    <citation type="submission" date="2024-09" db="EMBL/GenBank/DDBJ databases">
        <title>Floridaenema gen nov. (Aerosakkonemataceae, Aerosakkonematales ord. nov., Cyanobacteria) from benthic tropical and subtropical fresh waters, with the description of four new species.</title>
        <authorList>
            <person name="Moretto J.A."/>
            <person name="Berthold D.E."/>
            <person name="Lefler F.W."/>
            <person name="Huang I.-S."/>
            <person name="Laughinghouse H. IV."/>
        </authorList>
    </citation>
    <scope>NUCLEOTIDE SEQUENCE [LARGE SCALE GENOMIC DNA]</scope>
    <source>
        <strain evidence="5 6">BLCC-F50</strain>
    </source>
</reference>
<dbReference type="Gene3D" id="1.25.40.10">
    <property type="entry name" value="Tetratricopeptide repeat domain"/>
    <property type="match status" value="1"/>
</dbReference>
<gene>
    <name evidence="5" type="ORF">ACE1CI_32810</name>
</gene>
<accession>A0ABV4Y1X1</accession>
<sequence>MESYLPVVYLSILLVLLSGAAFAILRQIFKTRKVETSLSRLQNKLKNEKGTAQEYYELGSIYLDKKLFAQSINVFQKALKESENEDAENKALIYNGLGFSYFAQEQYDLAIRQYKEALKLNPQYVTAINNLGHAYEKKKLTAPALQAYEDVLKIEPNNQIAKRRAESLRKRLVTS</sequence>
<dbReference type="EMBL" id="JBHFNR010000263">
    <property type="protein sequence ID" value="MFB2897725.1"/>
    <property type="molecule type" value="Genomic_DNA"/>
</dbReference>
<feature type="repeat" description="TPR" evidence="3">
    <location>
        <begin position="91"/>
        <end position="124"/>
    </location>
</feature>
<comment type="caution">
    <text evidence="5">The sequence shown here is derived from an EMBL/GenBank/DDBJ whole genome shotgun (WGS) entry which is preliminary data.</text>
</comment>
<protein>
    <submittedName>
        <fullName evidence="5">Tetratricopeptide repeat protein</fullName>
    </submittedName>
</protein>
<organism evidence="5 6">
    <name type="scientific">Floridaenema flaviceps BLCC-F50</name>
    <dbReference type="NCBI Taxonomy" id="3153642"/>
    <lineage>
        <taxon>Bacteria</taxon>
        <taxon>Bacillati</taxon>
        <taxon>Cyanobacteriota</taxon>
        <taxon>Cyanophyceae</taxon>
        <taxon>Oscillatoriophycideae</taxon>
        <taxon>Aerosakkonematales</taxon>
        <taxon>Aerosakkonemataceae</taxon>
        <taxon>Floridanema</taxon>
        <taxon>Floridanema flaviceps</taxon>
    </lineage>
</organism>
<dbReference type="Pfam" id="PF13414">
    <property type="entry name" value="TPR_11"/>
    <property type="match status" value="1"/>
</dbReference>
<dbReference type="PANTHER" id="PTHR44858:SF1">
    <property type="entry name" value="UDP-N-ACETYLGLUCOSAMINE--PEPTIDE N-ACETYLGLUCOSAMINYLTRANSFERASE SPINDLY-RELATED"/>
    <property type="match status" value="1"/>
</dbReference>
<feature type="transmembrane region" description="Helical" evidence="4">
    <location>
        <begin position="6"/>
        <end position="25"/>
    </location>
</feature>
<keyword evidence="4" id="KW-0472">Membrane</keyword>
<dbReference type="Pfam" id="PF13181">
    <property type="entry name" value="TPR_8"/>
    <property type="match status" value="1"/>
</dbReference>
<dbReference type="PROSITE" id="PS50293">
    <property type="entry name" value="TPR_REGION"/>
    <property type="match status" value="1"/>
</dbReference>
<dbReference type="SMART" id="SM00028">
    <property type="entry name" value="TPR"/>
    <property type="match status" value="3"/>
</dbReference>
<evidence type="ECO:0000256" key="3">
    <source>
        <dbReference type="PROSITE-ProRule" id="PRU00339"/>
    </source>
</evidence>
<evidence type="ECO:0000256" key="1">
    <source>
        <dbReference type="ARBA" id="ARBA00022737"/>
    </source>
</evidence>
<keyword evidence="4" id="KW-0812">Transmembrane</keyword>
<dbReference type="SUPFAM" id="SSF48452">
    <property type="entry name" value="TPR-like"/>
    <property type="match status" value="1"/>
</dbReference>
<name>A0ABV4Y1X1_9CYAN</name>
<keyword evidence="6" id="KW-1185">Reference proteome</keyword>
<dbReference type="InterPro" id="IPR019734">
    <property type="entry name" value="TPR_rpt"/>
</dbReference>
<evidence type="ECO:0000256" key="4">
    <source>
        <dbReference type="SAM" id="Phobius"/>
    </source>
</evidence>
<feature type="repeat" description="TPR" evidence="3">
    <location>
        <begin position="52"/>
        <end position="85"/>
    </location>
</feature>
<evidence type="ECO:0000256" key="2">
    <source>
        <dbReference type="ARBA" id="ARBA00022803"/>
    </source>
</evidence>
<proteinExistence type="predicted"/>